<dbReference type="GO" id="GO:0051453">
    <property type="term" value="P:regulation of intracellular pH"/>
    <property type="evidence" value="ECO:0007669"/>
    <property type="project" value="TreeGrafter"/>
</dbReference>
<evidence type="ECO:0000256" key="7">
    <source>
        <dbReference type="ARBA" id="ARBA00023065"/>
    </source>
</evidence>
<dbReference type="InterPro" id="IPR004705">
    <property type="entry name" value="Cation/H_exchanger_CPA1_bac"/>
</dbReference>
<keyword evidence="3 10" id="KW-1003">Cell membrane</keyword>
<dbReference type="InterPro" id="IPR018422">
    <property type="entry name" value="Cation/H_exchanger_CPA1"/>
</dbReference>
<dbReference type="Pfam" id="PF00999">
    <property type="entry name" value="Na_H_Exchanger"/>
    <property type="match status" value="1"/>
</dbReference>
<evidence type="ECO:0000256" key="6">
    <source>
        <dbReference type="ARBA" id="ARBA00023053"/>
    </source>
</evidence>
<keyword evidence="10" id="KW-0050">Antiport</keyword>
<keyword evidence="5 10" id="KW-1133">Transmembrane helix</keyword>
<evidence type="ECO:0000256" key="3">
    <source>
        <dbReference type="ARBA" id="ARBA00022475"/>
    </source>
</evidence>
<evidence type="ECO:0000256" key="11">
    <source>
        <dbReference type="SAM" id="Coils"/>
    </source>
</evidence>
<keyword evidence="11" id="KW-0175">Coiled coil</keyword>
<feature type="transmembrane region" description="Helical" evidence="10">
    <location>
        <begin position="187"/>
        <end position="208"/>
    </location>
</feature>
<feature type="transmembrane region" description="Helical" evidence="10">
    <location>
        <begin position="215"/>
        <end position="232"/>
    </location>
</feature>
<evidence type="ECO:0000313" key="14">
    <source>
        <dbReference type="Proteomes" id="UP000242682"/>
    </source>
</evidence>
<dbReference type="Proteomes" id="UP000242682">
    <property type="component" value="Unassembled WGS sequence"/>
</dbReference>
<reference evidence="13 14" key="1">
    <citation type="submission" date="2018-03" db="EMBL/GenBank/DDBJ databases">
        <title>Genomic Encyclopedia of Type Strains, Phase III (KMG-III): the genomes of soil and plant-associated and newly described type strains.</title>
        <authorList>
            <person name="Whitman W."/>
        </authorList>
    </citation>
    <scope>NUCLEOTIDE SEQUENCE [LARGE SCALE GENOMIC DNA]</scope>
    <source>
        <strain evidence="13 14">CGMCC 1.12259</strain>
    </source>
</reference>
<keyword evidence="4 10" id="KW-0812">Transmembrane</keyword>
<dbReference type="GO" id="GO:0015386">
    <property type="term" value="F:potassium:proton antiporter activity"/>
    <property type="evidence" value="ECO:0007669"/>
    <property type="project" value="TreeGrafter"/>
</dbReference>
<feature type="transmembrane region" description="Helical" evidence="10">
    <location>
        <begin position="356"/>
        <end position="379"/>
    </location>
</feature>
<evidence type="ECO:0000259" key="12">
    <source>
        <dbReference type="Pfam" id="PF00999"/>
    </source>
</evidence>
<organism evidence="13 14">
    <name type="scientific">Planomicrobium soli</name>
    <dbReference type="NCBI Taxonomy" id="1176648"/>
    <lineage>
        <taxon>Bacteria</taxon>
        <taxon>Bacillati</taxon>
        <taxon>Bacillota</taxon>
        <taxon>Bacilli</taxon>
        <taxon>Bacillales</taxon>
        <taxon>Caryophanaceae</taxon>
        <taxon>Planomicrobium</taxon>
    </lineage>
</organism>
<feature type="transmembrane region" description="Helical" evidence="10">
    <location>
        <begin position="84"/>
        <end position="107"/>
    </location>
</feature>
<keyword evidence="2 10" id="KW-0813">Transport</keyword>
<feature type="coiled-coil region" evidence="11">
    <location>
        <begin position="576"/>
        <end position="603"/>
    </location>
</feature>
<dbReference type="PANTHER" id="PTHR10110">
    <property type="entry name" value="SODIUM/HYDROGEN EXCHANGER"/>
    <property type="match status" value="1"/>
</dbReference>
<dbReference type="OrthoDB" id="9809206at2"/>
<sequence length="677" mass="77368">MDLLLTVLLLLFCLLISNVVSHYTPYLPTALIQVVLGVILILIFKDISIDIETEWFLLLFIAPLLYNDGRHFPREELWRMRGPILGNAIVLVLVTTVAGGYFIHWLIPSIPLAAAFALAAILSPTDPVAVNGIAKRIHIPEKVLNLVRGESLINDASGLVAFNYAVAAVVTGYFSLQEAVLDFSYKFIAGALLGLGLGLLFIGVRYLLRKQGINDVTFFTLLHIMTPFLIFIVTEDLLHASGVIAVVIAGIVHSLVRERTESFIAEEQILTENIWKIILFSLNGVVFLLLGLSIPVSMSGILENPNAELWPLLLYVVMIGTFILGIRFIWAYLFALYEYRYSKADDLAEPNLKTTLFVSLTGVRGTVTMVGVLSIPFVLESGEDFPNRSLILFLAAGTILFTLIVATIILPLLSRGIMDDGESESEMSLEEARRRVLLASINKIKDEMSEENEPAAYELMDEYQLRLNQLEPNDKLLEQKSRKYVQNLKKTRLWTLMEERKYIEEVRKTRGLEQEIYDALDKSLRRREQAIEKNFRAFTIYLQGKLIRAWKRFRGHYLKEEETRLVRIQIGKEIQLEALQAAYRKLESRLEEEQQDKTAETVAMEYNRMISGLKRPEALFNENYDIQKEELRIIIMDMARSEIYQMYNAGQISREQAKELRRYVNYLESVTLHEQIE</sequence>
<protein>
    <submittedName>
        <fullName evidence="13">Sodium/proton antiporter (CPA1 family)</fullName>
    </submittedName>
</protein>
<dbReference type="AlphaFoldDB" id="A0A2P8H6G8"/>
<feature type="transmembrane region" description="Helical" evidence="10">
    <location>
        <begin position="113"/>
        <end position="134"/>
    </location>
</feature>
<keyword evidence="6 10" id="KW-0915">Sodium</keyword>
<feature type="transmembrane region" description="Helical" evidence="10">
    <location>
        <begin position="31"/>
        <end position="49"/>
    </location>
</feature>
<keyword evidence="14" id="KW-1185">Reference proteome</keyword>
<name>A0A2P8H6G8_9BACL</name>
<feature type="transmembrane region" description="Helical" evidence="10">
    <location>
        <begin position="277"/>
        <end position="301"/>
    </location>
</feature>
<keyword evidence="8 10" id="KW-0472">Membrane</keyword>
<dbReference type="GO" id="GO:0005886">
    <property type="term" value="C:plasma membrane"/>
    <property type="evidence" value="ECO:0007669"/>
    <property type="project" value="UniProtKB-SubCell"/>
</dbReference>
<keyword evidence="7 10" id="KW-0406">Ion transport</keyword>
<gene>
    <name evidence="13" type="ORF">B0H99_10145</name>
</gene>
<accession>A0A2P8H6G8</accession>
<feature type="transmembrane region" description="Helical" evidence="10">
    <location>
        <begin position="238"/>
        <end position="256"/>
    </location>
</feature>
<feature type="transmembrane region" description="Helical" evidence="10">
    <location>
        <begin position="155"/>
        <end position="175"/>
    </location>
</feature>
<evidence type="ECO:0000313" key="13">
    <source>
        <dbReference type="EMBL" id="PSL41801.1"/>
    </source>
</evidence>
<dbReference type="GO" id="GO:0015385">
    <property type="term" value="F:sodium:proton antiporter activity"/>
    <property type="evidence" value="ECO:0007669"/>
    <property type="project" value="InterPro"/>
</dbReference>
<dbReference type="Gene3D" id="6.10.140.1330">
    <property type="match status" value="1"/>
</dbReference>
<comment type="subcellular location">
    <subcellularLocation>
        <location evidence="1 10">Cell membrane</location>
        <topology evidence="1 10">Multi-pass membrane protein</topology>
    </subcellularLocation>
</comment>
<dbReference type="GO" id="GO:0098719">
    <property type="term" value="P:sodium ion import across plasma membrane"/>
    <property type="evidence" value="ECO:0007669"/>
    <property type="project" value="TreeGrafter"/>
</dbReference>
<evidence type="ECO:0000256" key="10">
    <source>
        <dbReference type="RuleBase" id="RU366002"/>
    </source>
</evidence>
<proteinExistence type="inferred from homology"/>
<keyword evidence="9 10" id="KW-0739">Sodium transport</keyword>
<dbReference type="PANTHER" id="PTHR10110:SF86">
    <property type="entry name" value="SODIUM_HYDROGEN EXCHANGER 7"/>
    <property type="match status" value="1"/>
</dbReference>
<feature type="transmembrane region" description="Helical" evidence="10">
    <location>
        <begin position="313"/>
        <end position="335"/>
    </location>
</feature>
<evidence type="ECO:0000256" key="8">
    <source>
        <dbReference type="ARBA" id="ARBA00023136"/>
    </source>
</evidence>
<dbReference type="EMBL" id="PYAT01000001">
    <property type="protein sequence ID" value="PSL41801.1"/>
    <property type="molecule type" value="Genomic_DNA"/>
</dbReference>
<comment type="similarity">
    <text evidence="10">Belongs to the monovalent cation:proton antiporter 1 (CPA1) transporter (TC 2.A.36) family.</text>
</comment>
<evidence type="ECO:0000256" key="4">
    <source>
        <dbReference type="ARBA" id="ARBA00022692"/>
    </source>
</evidence>
<feature type="domain" description="Cation/H+ exchanger transmembrane" evidence="12">
    <location>
        <begin position="9"/>
        <end position="413"/>
    </location>
</feature>
<dbReference type="RefSeq" id="WP_106531610.1">
    <property type="nucleotide sequence ID" value="NZ_PYAT01000001.1"/>
</dbReference>
<evidence type="ECO:0000256" key="5">
    <source>
        <dbReference type="ARBA" id="ARBA00022989"/>
    </source>
</evidence>
<comment type="function">
    <text evidence="10">Na(+)/H(+) antiporter that extrudes sodium in exchange for external protons.</text>
</comment>
<dbReference type="NCBIfam" id="TIGR00831">
    <property type="entry name" value="a_cpa1"/>
    <property type="match status" value="1"/>
</dbReference>
<dbReference type="InterPro" id="IPR006153">
    <property type="entry name" value="Cation/H_exchanger_TM"/>
</dbReference>
<evidence type="ECO:0000256" key="1">
    <source>
        <dbReference type="ARBA" id="ARBA00004651"/>
    </source>
</evidence>
<comment type="caution">
    <text evidence="13">The sequence shown here is derived from an EMBL/GenBank/DDBJ whole genome shotgun (WGS) entry which is preliminary data.</text>
</comment>
<evidence type="ECO:0000256" key="2">
    <source>
        <dbReference type="ARBA" id="ARBA00022448"/>
    </source>
</evidence>
<feature type="transmembrane region" description="Helical" evidence="10">
    <location>
        <begin position="391"/>
        <end position="413"/>
    </location>
</feature>
<evidence type="ECO:0000256" key="9">
    <source>
        <dbReference type="ARBA" id="ARBA00023201"/>
    </source>
</evidence>